<evidence type="ECO:0000313" key="4">
    <source>
        <dbReference type="EMBL" id="MDP9801281.1"/>
    </source>
</evidence>
<evidence type="ECO:0000256" key="2">
    <source>
        <dbReference type="SAM" id="SignalP"/>
    </source>
</evidence>
<accession>A0ABT9NC33</accession>
<gene>
    <name evidence="4" type="ORF">J2S49_001357</name>
</gene>
<feature type="domain" description="PepSY" evidence="3">
    <location>
        <begin position="139"/>
        <end position="187"/>
    </location>
</feature>
<dbReference type="RefSeq" id="WP_278059158.1">
    <property type="nucleotide sequence ID" value="NZ_CP121247.1"/>
</dbReference>
<sequence>MKNMKIFGGIALSALFALSACGQGAQPGANAPIKATADASAKAEESAPAKSTTAPEAAKMKGLDAGAAAAALDAGAKEGTVVSLESDAGGVKMDVVKDSTTTELRFDGGATRAGESEPAEKADTTAVGSKVGIGDAITTALDEAKKREGKDFTVDSADFELARNAWEVELRSDGEFTAVIDAVTGAVKEFRADR</sequence>
<comment type="caution">
    <text evidence="4">The sequence shown here is derived from an EMBL/GenBank/DDBJ whole genome shotgun (WGS) entry which is preliminary data.</text>
</comment>
<evidence type="ECO:0000259" key="3">
    <source>
        <dbReference type="Pfam" id="PF03413"/>
    </source>
</evidence>
<feature type="compositionally biased region" description="Low complexity" evidence="1">
    <location>
        <begin position="31"/>
        <end position="40"/>
    </location>
</feature>
<dbReference type="Pfam" id="PF03413">
    <property type="entry name" value="PepSY"/>
    <property type="match status" value="1"/>
</dbReference>
<name>A0ABT9NC33_9ACTO</name>
<feature type="signal peptide" evidence="2">
    <location>
        <begin position="1"/>
        <end position="25"/>
    </location>
</feature>
<feature type="chain" id="PRO_5045449258" evidence="2">
    <location>
        <begin position="26"/>
        <end position="194"/>
    </location>
</feature>
<dbReference type="Gene3D" id="3.10.450.40">
    <property type="match status" value="1"/>
</dbReference>
<proteinExistence type="predicted"/>
<reference evidence="4 5" key="1">
    <citation type="submission" date="2023-07" db="EMBL/GenBank/DDBJ databases">
        <title>Sequencing the genomes of 1000 actinobacteria strains.</title>
        <authorList>
            <person name="Klenk H.-P."/>
        </authorList>
    </citation>
    <scope>NUCLEOTIDE SEQUENCE [LARGE SCALE GENOMIC DNA]</scope>
    <source>
        <strain evidence="4 5">DSM 102162</strain>
    </source>
</reference>
<evidence type="ECO:0000256" key="1">
    <source>
        <dbReference type="SAM" id="MobiDB-lite"/>
    </source>
</evidence>
<dbReference type="PROSITE" id="PS51257">
    <property type="entry name" value="PROKAR_LIPOPROTEIN"/>
    <property type="match status" value="1"/>
</dbReference>
<evidence type="ECO:0000313" key="5">
    <source>
        <dbReference type="Proteomes" id="UP001235966"/>
    </source>
</evidence>
<dbReference type="Proteomes" id="UP001235966">
    <property type="component" value="Unassembled WGS sequence"/>
</dbReference>
<dbReference type="EMBL" id="JAUSQW010000001">
    <property type="protein sequence ID" value="MDP9801281.1"/>
    <property type="molecule type" value="Genomic_DNA"/>
</dbReference>
<protein>
    <submittedName>
        <fullName evidence="4">Membrane protein YkoI</fullName>
    </submittedName>
</protein>
<organism evidence="4 5">
    <name type="scientific">Arcanobacterium wilhelmae</name>
    <dbReference type="NCBI Taxonomy" id="1803177"/>
    <lineage>
        <taxon>Bacteria</taxon>
        <taxon>Bacillati</taxon>
        <taxon>Actinomycetota</taxon>
        <taxon>Actinomycetes</taxon>
        <taxon>Actinomycetales</taxon>
        <taxon>Actinomycetaceae</taxon>
        <taxon>Arcanobacterium</taxon>
    </lineage>
</organism>
<keyword evidence="5" id="KW-1185">Reference proteome</keyword>
<dbReference type="InterPro" id="IPR025711">
    <property type="entry name" value="PepSY"/>
</dbReference>
<feature type="region of interest" description="Disordered" evidence="1">
    <location>
        <begin position="26"/>
        <end position="57"/>
    </location>
</feature>
<keyword evidence="2" id="KW-0732">Signal</keyword>